<dbReference type="Pfam" id="PF00102">
    <property type="entry name" value="Y_phosphatase"/>
    <property type="match status" value="1"/>
</dbReference>
<evidence type="ECO:0000259" key="1">
    <source>
        <dbReference type="PROSITE" id="PS50055"/>
    </source>
</evidence>
<feature type="domain" description="Tyrosine-protein phosphatase" evidence="1">
    <location>
        <begin position="1"/>
        <end position="120"/>
    </location>
</feature>
<dbReference type="InterPro" id="IPR003595">
    <property type="entry name" value="Tyr_Pase_cat"/>
</dbReference>
<reference evidence="3 4" key="1">
    <citation type="journal article" date="2007" name="Science">
        <title>Sea anemone genome reveals ancestral eumetazoan gene repertoire and genomic organization.</title>
        <authorList>
            <person name="Putnam N.H."/>
            <person name="Srivastava M."/>
            <person name="Hellsten U."/>
            <person name="Dirks B."/>
            <person name="Chapman J."/>
            <person name="Salamov A."/>
            <person name="Terry A."/>
            <person name="Shapiro H."/>
            <person name="Lindquist E."/>
            <person name="Kapitonov V.V."/>
            <person name="Jurka J."/>
            <person name="Genikhovich G."/>
            <person name="Grigoriev I.V."/>
            <person name="Lucas S.M."/>
            <person name="Steele R.E."/>
            <person name="Finnerty J.R."/>
            <person name="Technau U."/>
            <person name="Martindale M.Q."/>
            <person name="Rokhsar D.S."/>
        </authorList>
    </citation>
    <scope>NUCLEOTIDE SEQUENCE [LARGE SCALE GENOMIC DNA]</scope>
    <source>
        <strain evidence="4">CH2 X CH6</strain>
    </source>
</reference>
<dbReference type="STRING" id="45351.A7RHT6"/>
<keyword evidence="4" id="KW-1185">Reference proteome</keyword>
<evidence type="ECO:0000313" key="4">
    <source>
        <dbReference type="Proteomes" id="UP000001593"/>
    </source>
</evidence>
<dbReference type="PANTHER" id="PTHR45706">
    <property type="entry name" value="TYROSINE-PROTEIN PHOSPHATASE"/>
    <property type="match status" value="1"/>
</dbReference>
<evidence type="ECO:0000313" key="3">
    <source>
        <dbReference type="EMBL" id="EDO48912.1"/>
    </source>
</evidence>
<dbReference type="EMBL" id="DS469511">
    <property type="protein sequence ID" value="EDO48912.1"/>
    <property type="molecule type" value="Genomic_DNA"/>
</dbReference>
<dbReference type="InterPro" id="IPR000387">
    <property type="entry name" value="Tyr_Pase_dom"/>
</dbReference>
<dbReference type="PANTHER" id="PTHR45706:SF1">
    <property type="entry name" value="PEZ, ISOFORM A"/>
    <property type="match status" value="1"/>
</dbReference>
<name>A7RHT6_NEMVE</name>
<proteinExistence type="predicted"/>
<dbReference type="HOGENOM" id="CLU_001645_6_1_1"/>
<dbReference type="eggNOG" id="KOG0792">
    <property type="taxonomic scope" value="Eukaryota"/>
</dbReference>
<dbReference type="SUPFAM" id="SSF52799">
    <property type="entry name" value="(Phosphotyrosine protein) phosphatases II"/>
    <property type="match status" value="1"/>
</dbReference>
<gene>
    <name evidence="3" type="ORF">NEMVEDRAFT_v1g178063</name>
</gene>
<protein>
    <submittedName>
        <fullName evidence="3">Uncharacterized protein</fullName>
    </submittedName>
</protein>
<dbReference type="GO" id="GO:0004725">
    <property type="term" value="F:protein tyrosine phosphatase activity"/>
    <property type="evidence" value="ECO:0007669"/>
    <property type="project" value="InterPro"/>
</dbReference>
<dbReference type="PROSITE" id="PS50056">
    <property type="entry name" value="TYR_PHOSPHATASE_2"/>
    <property type="match status" value="1"/>
</dbReference>
<organism evidence="3 4">
    <name type="scientific">Nematostella vectensis</name>
    <name type="common">Starlet sea anemone</name>
    <dbReference type="NCBI Taxonomy" id="45351"/>
    <lineage>
        <taxon>Eukaryota</taxon>
        <taxon>Metazoa</taxon>
        <taxon>Cnidaria</taxon>
        <taxon>Anthozoa</taxon>
        <taxon>Hexacorallia</taxon>
        <taxon>Actiniaria</taxon>
        <taxon>Edwardsiidae</taxon>
        <taxon>Nematostella</taxon>
    </lineage>
</organism>
<dbReference type="PhylomeDB" id="A7RHT6"/>
<dbReference type="PRINTS" id="PR00700">
    <property type="entry name" value="PRTYPHPHTASE"/>
</dbReference>
<sequence>MPTKQQRTVYHVQFTDWPDHRVPDDPTSFLEFLDQVESLRQRTSTTRSSVHESKPPVLVHCTAGVGRTGVIILTDLMIACIQNNKRINIHHALVRLRRQRMLLVANFGQYRFVYSTVIHYIKNSRLI</sequence>
<dbReference type="InterPro" id="IPR000242">
    <property type="entry name" value="PTP_cat"/>
</dbReference>
<dbReference type="InterPro" id="IPR016130">
    <property type="entry name" value="Tyr_Pase_AS"/>
</dbReference>
<dbReference type="InterPro" id="IPR029021">
    <property type="entry name" value="Prot-tyrosine_phosphatase-like"/>
</dbReference>
<evidence type="ECO:0000259" key="2">
    <source>
        <dbReference type="PROSITE" id="PS50056"/>
    </source>
</evidence>
<dbReference type="AlphaFoldDB" id="A7RHT6"/>
<dbReference type="PROSITE" id="PS50055">
    <property type="entry name" value="TYR_PHOSPHATASE_PTP"/>
    <property type="match status" value="1"/>
</dbReference>
<dbReference type="OMA" id="RINIHHA"/>
<dbReference type="Gene3D" id="3.90.190.10">
    <property type="entry name" value="Protein tyrosine phosphatase superfamily"/>
    <property type="match status" value="1"/>
</dbReference>
<feature type="domain" description="Tyrosine specific protein phosphatases" evidence="2">
    <location>
        <begin position="30"/>
        <end position="111"/>
    </location>
</feature>
<dbReference type="SMART" id="SM00404">
    <property type="entry name" value="PTPc_motif"/>
    <property type="match status" value="1"/>
</dbReference>
<dbReference type="Proteomes" id="UP000001593">
    <property type="component" value="Unassembled WGS sequence"/>
</dbReference>
<dbReference type="InParanoid" id="A7RHT6"/>
<dbReference type="PROSITE" id="PS00383">
    <property type="entry name" value="TYR_PHOSPHATASE_1"/>
    <property type="match status" value="1"/>
</dbReference>
<accession>A7RHT6</accession>